<protein>
    <recommendedName>
        <fullName evidence="1">DUF6946 domain-containing protein</fullName>
    </recommendedName>
</protein>
<evidence type="ECO:0000259" key="1">
    <source>
        <dbReference type="Pfam" id="PF22187"/>
    </source>
</evidence>
<accession>A0ABR7QE28</accession>
<organism evidence="2 3">
    <name type="scientific">Kordia aestuariivivens</name>
    <dbReference type="NCBI Taxonomy" id="2759037"/>
    <lineage>
        <taxon>Bacteria</taxon>
        <taxon>Pseudomonadati</taxon>
        <taxon>Bacteroidota</taxon>
        <taxon>Flavobacteriia</taxon>
        <taxon>Flavobacteriales</taxon>
        <taxon>Flavobacteriaceae</taxon>
        <taxon>Kordia</taxon>
    </lineage>
</organism>
<reference evidence="2 3" key="1">
    <citation type="submission" date="2020-07" db="EMBL/GenBank/DDBJ databases">
        <title>Description of Kordia aestuariivivens sp. nov., isolated from a tidal flat.</title>
        <authorList>
            <person name="Park S."/>
            <person name="Yoon J.-H."/>
        </authorList>
    </citation>
    <scope>NUCLEOTIDE SEQUENCE [LARGE SCALE GENOMIC DNA]</scope>
    <source>
        <strain evidence="2 3">YSTF-M3</strain>
    </source>
</reference>
<gene>
    <name evidence="2" type="ORF">H2O64_18020</name>
</gene>
<dbReference type="Proteomes" id="UP000619238">
    <property type="component" value="Unassembled WGS sequence"/>
</dbReference>
<dbReference type="RefSeq" id="WP_187563612.1">
    <property type="nucleotide sequence ID" value="NZ_JACGWS010000012.1"/>
</dbReference>
<comment type="caution">
    <text evidence="2">The sequence shown here is derived from an EMBL/GenBank/DDBJ whole genome shotgun (WGS) entry which is preliminary data.</text>
</comment>
<dbReference type="InterPro" id="IPR054024">
    <property type="entry name" value="DUF6946"/>
</dbReference>
<proteinExistence type="predicted"/>
<sequence length="247" mass="29715">MKIYKNRKKKVEILTVKEWFEHCPPTNQKKQWVDKRSAKEMAKFWTDNQKRDDFQLYLKKVSKELVFNYALPEISTEFDDYRSPRKTDLCIFAKNRNRKVLISIEGKADEHFGENYIDKEWILSINAKIKNKKSRKLDRIIELYKRFNSDSEFINLRYQLTYWLAGSIDEAIRNEIDTVFLIVQEFHSDITSKKKIDANKEDLDYFINFITNSSHKRINKNELIGPIKNLFTKQINLYIGKFQTYIE</sequence>
<name>A0ABR7QE28_9FLAO</name>
<evidence type="ECO:0000313" key="3">
    <source>
        <dbReference type="Proteomes" id="UP000619238"/>
    </source>
</evidence>
<keyword evidence="3" id="KW-1185">Reference proteome</keyword>
<evidence type="ECO:0000313" key="2">
    <source>
        <dbReference type="EMBL" id="MBC8756574.1"/>
    </source>
</evidence>
<dbReference type="EMBL" id="JACGWS010000012">
    <property type="protein sequence ID" value="MBC8756574.1"/>
    <property type="molecule type" value="Genomic_DNA"/>
</dbReference>
<dbReference type="Pfam" id="PF22187">
    <property type="entry name" value="DUF6946"/>
    <property type="match status" value="1"/>
</dbReference>
<feature type="domain" description="DUF6946" evidence="1">
    <location>
        <begin position="15"/>
        <end position="213"/>
    </location>
</feature>